<protein>
    <submittedName>
        <fullName evidence="3">Acetyl-CoA carboxylase carboxyltransferase component</fullName>
    </submittedName>
</protein>
<dbReference type="SUPFAM" id="SSF52096">
    <property type="entry name" value="ClpP/crotonase"/>
    <property type="match status" value="2"/>
</dbReference>
<dbReference type="PROSITE" id="PS50980">
    <property type="entry name" value="COA_CT_NTER"/>
    <property type="match status" value="1"/>
</dbReference>
<dbReference type="PANTHER" id="PTHR22855:SF46">
    <property type="entry name" value="METHYLCROTONOYL-COA CARBOXYLASE"/>
    <property type="match status" value="1"/>
</dbReference>
<dbReference type="InterPro" id="IPR029045">
    <property type="entry name" value="ClpP/crotonase-like_dom_sf"/>
</dbReference>
<evidence type="ECO:0000313" key="3">
    <source>
        <dbReference type="EMBL" id="MBB5871222.1"/>
    </source>
</evidence>
<feature type="domain" description="CoA carboxyltransferase N-terminal" evidence="1">
    <location>
        <begin position="1"/>
        <end position="248"/>
    </location>
</feature>
<dbReference type="InterPro" id="IPR034733">
    <property type="entry name" value="AcCoA_carboxyl_beta"/>
</dbReference>
<dbReference type="InterPro" id="IPR045190">
    <property type="entry name" value="MCCB/AccD1-like"/>
</dbReference>
<dbReference type="Pfam" id="PF01039">
    <property type="entry name" value="Carboxyl_trans"/>
    <property type="match status" value="1"/>
</dbReference>
<keyword evidence="3" id="KW-0808">Transferase</keyword>
<dbReference type="Proteomes" id="UP000587527">
    <property type="component" value="Unassembled WGS sequence"/>
</dbReference>
<dbReference type="PROSITE" id="PS50989">
    <property type="entry name" value="COA_CT_CTER"/>
    <property type="match status" value="1"/>
</dbReference>
<dbReference type="PANTHER" id="PTHR22855">
    <property type="entry name" value="ACETYL, PROPIONYL, PYRUVATE, AND GLUTACONYL CARBOXYLASE-RELATED"/>
    <property type="match status" value="1"/>
</dbReference>
<organism evidence="3 4">
    <name type="scientific">Allocatelliglobosispora scoriae</name>
    <dbReference type="NCBI Taxonomy" id="643052"/>
    <lineage>
        <taxon>Bacteria</taxon>
        <taxon>Bacillati</taxon>
        <taxon>Actinomycetota</taxon>
        <taxon>Actinomycetes</taxon>
        <taxon>Micromonosporales</taxon>
        <taxon>Micromonosporaceae</taxon>
        <taxon>Allocatelliglobosispora</taxon>
    </lineage>
</organism>
<evidence type="ECO:0000259" key="2">
    <source>
        <dbReference type="PROSITE" id="PS50989"/>
    </source>
</evidence>
<proteinExistence type="predicted"/>
<keyword evidence="4" id="KW-1185">Reference proteome</keyword>
<dbReference type="EMBL" id="JACHMN010000002">
    <property type="protein sequence ID" value="MBB5871222.1"/>
    <property type="molecule type" value="Genomic_DNA"/>
</dbReference>
<gene>
    <name evidence="3" type="ORF">F4553_004601</name>
</gene>
<dbReference type="InterPro" id="IPR011763">
    <property type="entry name" value="COA_CT_C"/>
</dbReference>
<accession>A0A841BWT2</accession>
<dbReference type="Gene3D" id="3.90.226.10">
    <property type="entry name" value="2-enoyl-CoA Hydratase, Chain A, domain 1"/>
    <property type="match status" value="2"/>
</dbReference>
<dbReference type="GO" id="GO:0016874">
    <property type="term" value="F:ligase activity"/>
    <property type="evidence" value="ECO:0007669"/>
    <property type="project" value="InterPro"/>
</dbReference>
<feature type="domain" description="CoA carboxyltransferase C-terminal" evidence="2">
    <location>
        <begin position="228"/>
        <end position="484"/>
    </location>
</feature>
<comment type="caution">
    <text evidence="3">The sequence shown here is derived from an EMBL/GenBank/DDBJ whole genome shotgun (WGS) entry which is preliminary data.</text>
</comment>
<dbReference type="GO" id="GO:0016740">
    <property type="term" value="F:transferase activity"/>
    <property type="evidence" value="ECO:0007669"/>
    <property type="project" value="UniProtKB-KW"/>
</dbReference>
<evidence type="ECO:0000313" key="4">
    <source>
        <dbReference type="Proteomes" id="UP000587527"/>
    </source>
</evidence>
<dbReference type="AlphaFoldDB" id="A0A841BWT2"/>
<name>A0A841BWT2_9ACTN</name>
<dbReference type="InterPro" id="IPR011762">
    <property type="entry name" value="COA_CT_N"/>
</dbReference>
<reference evidence="3 4" key="1">
    <citation type="submission" date="2020-08" db="EMBL/GenBank/DDBJ databases">
        <title>Sequencing the genomes of 1000 actinobacteria strains.</title>
        <authorList>
            <person name="Klenk H.-P."/>
        </authorList>
    </citation>
    <scope>NUCLEOTIDE SEQUENCE [LARGE SCALE GENOMIC DNA]</scope>
    <source>
        <strain evidence="3 4">DSM 45362</strain>
    </source>
</reference>
<sequence length="484" mass="49891">MAELDAAIVKAREGGGEKQVTRHHARGKLLPRERIELLLDRDTAFLELSTIAGFGTGHPVGAGVVTGIGVVEGTECVIIASDPTVRGGAVNAYSLLKMERAAQIAADNGLPLVSLIESDGLDPSGQAEALLPGGAVLGGQARLRGRGSPSICAIFGIATAAGMSLPALADQVILVRGQARVHLAGSHVVRAATGEVVDEEALGGATLHATRTGLADLLAEDERDALRLVRHAVRRLRTPRTASPPGLVAPPKYDADDLIAVAAATSPARETLARILDGSEFDEVAPLFGEGLVTGWGSVHGHPIGVIASDRPMLGVDEIAKALRFIEISAPVPLVLLVNSTGFAVGGDDESRGIAVSAARLVRALANTPAPLITIVTGSAHGPGGQALGGRGMNPRFLLSWPTARASALPPAQVLAIAEHRSLADDGEPDHPVTALRLEEESSAMRRSGLLADDGIIDPRDTRTVLGICLSSIHRGAASEGNRP</sequence>
<evidence type="ECO:0000259" key="1">
    <source>
        <dbReference type="PROSITE" id="PS50980"/>
    </source>
</evidence>